<evidence type="ECO:0000313" key="3">
    <source>
        <dbReference type="EMBL" id="MFC3876649.1"/>
    </source>
</evidence>
<feature type="signal peptide" evidence="1">
    <location>
        <begin position="1"/>
        <end position="27"/>
    </location>
</feature>
<protein>
    <submittedName>
        <fullName evidence="3">DUF4440 domain-containing protein</fullName>
    </submittedName>
</protein>
<name>A0ABV8AG19_9FLAO</name>
<gene>
    <name evidence="3" type="ORF">ACFOSX_05335</name>
</gene>
<keyword evidence="1" id="KW-0732">Signal</keyword>
<feature type="chain" id="PRO_5045730799" evidence="1">
    <location>
        <begin position="28"/>
        <end position="261"/>
    </location>
</feature>
<evidence type="ECO:0000256" key="1">
    <source>
        <dbReference type="SAM" id="SignalP"/>
    </source>
</evidence>
<dbReference type="Gene3D" id="3.10.450.50">
    <property type="match status" value="1"/>
</dbReference>
<organism evidence="3 4">
    <name type="scientific">Winogradskyella maritima</name>
    <dbReference type="NCBI Taxonomy" id="1517766"/>
    <lineage>
        <taxon>Bacteria</taxon>
        <taxon>Pseudomonadati</taxon>
        <taxon>Bacteroidota</taxon>
        <taxon>Flavobacteriia</taxon>
        <taxon>Flavobacteriales</taxon>
        <taxon>Flavobacteriaceae</taxon>
        <taxon>Winogradskyella</taxon>
    </lineage>
</organism>
<evidence type="ECO:0000313" key="4">
    <source>
        <dbReference type="Proteomes" id="UP001595812"/>
    </source>
</evidence>
<dbReference type="InterPro" id="IPR032710">
    <property type="entry name" value="NTF2-like_dom_sf"/>
</dbReference>
<dbReference type="RefSeq" id="WP_386097750.1">
    <property type="nucleotide sequence ID" value="NZ_JBHSAT010000004.1"/>
</dbReference>
<dbReference type="Proteomes" id="UP001595812">
    <property type="component" value="Unassembled WGS sequence"/>
</dbReference>
<sequence>MTLKLKNFSTVFLLAGLLCGTMGTAQNSQNDLTKTILELDATFWKAYNSCDLTTFRTLFTDDIEFYHDKGGLTETLPLFMEQISENVCGNKNVRLRREVLEGSVNIYPLNNYGAIISGDHIFYLKEGETKERLVEKAKFTNVWKFENEQWKMSRVLSYDHQPVSENIFKKETILSKDELAIFVGNYKAPKNGPVKIFLSEQGKLTMDAGRMVAELHSEEENIFFIKEAPLVFEFIKDADGKIIKFTVKENGKQVEEAIKIN</sequence>
<evidence type="ECO:0000259" key="2">
    <source>
        <dbReference type="Pfam" id="PF14534"/>
    </source>
</evidence>
<reference evidence="4" key="1">
    <citation type="journal article" date="2019" name="Int. J. Syst. Evol. Microbiol.">
        <title>The Global Catalogue of Microorganisms (GCM) 10K type strain sequencing project: providing services to taxonomists for standard genome sequencing and annotation.</title>
        <authorList>
            <consortium name="The Broad Institute Genomics Platform"/>
            <consortium name="The Broad Institute Genome Sequencing Center for Infectious Disease"/>
            <person name="Wu L."/>
            <person name="Ma J."/>
        </authorList>
    </citation>
    <scope>NUCLEOTIDE SEQUENCE [LARGE SCALE GENOMIC DNA]</scope>
    <source>
        <strain evidence="4">CECT 8979</strain>
    </source>
</reference>
<dbReference type="SUPFAM" id="SSF54427">
    <property type="entry name" value="NTF2-like"/>
    <property type="match status" value="1"/>
</dbReference>
<dbReference type="InterPro" id="IPR027843">
    <property type="entry name" value="DUF4440"/>
</dbReference>
<keyword evidence="4" id="KW-1185">Reference proteome</keyword>
<feature type="domain" description="DUF4440" evidence="2">
    <location>
        <begin position="36"/>
        <end position="152"/>
    </location>
</feature>
<dbReference type="Pfam" id="PF14534">
    <property type="entry name" value="DUF4440"/>
    <property type="match status" value="1"/>
</dbReference>
<dbReference type="EMBL" id="JBHSAT010000004">
    <property type="protein sequence ID" value="MFC3876649.1"/>
    <property type="molecule type" value="Genomic_DNA"/>
</dbReference>
<accession>A0ABV8AG19</accession>
<comment type="caution">
    <text evidence="3">The sequence shown here is derived from an EMBL/GenBank/DDBJ whole genome shotgun (WGS) entry which is preliminary data.</text>
</comment>
<proteinExistence type="predicted"/>